<reference evidence="1" key="1">
    <citation type="submission" date="2013-12" db="EMBL/GenBank/DDBJ databases">
        <authorList>
            <person name="Linke B."/>
        </authorList>
    </citation>
    <scope>NUCLEOTIDE SEQUENCE [LARGE SCALE GENOMIC DNA]</scope>
    <source>
        <strain evidence="1">CRIB-18</strain>
    </source>
</reference>
<name>A0A090D3D5_9BACT</name>
<dbReference type="RefSeq" id="WP_041018743.1">
    <property type="nucleotide sequence ID" value="NZ_CCEJ010000014.1"/>
</dbReference>
<evidence type="ECO:0000313" key="1">
    <source>
        <dbReference type="EMBL" id="CDR35193.1"/>
    </source>
</evidence>
<proteinExistence type="predicted"/>
<dbReference type="Proteomes" id="UP000031552">
    <property type="component" value="Unassembled WGS sequence"/>
</dbReference>
<gene>
    <name evidence="1" type="ORF">CSEC_2387</name>
</gene>
<evidence type="ECO:0000313" key="2">
    <source>
        <dbReference type="Proteomes" id="UP000031552"/>
    </source>
</evidence>
<dbReference type="OrthoDB" id="9836624at2"/>
<protein>
    <submittedName>
        <fullName evidence="1">Secreted protein</fullName>
    </submittedName>
</protein>
<organism evidence="1 2">
    <name type="scientific">Candidatus Criblamydia sequanensis CRIB-18</name>
    <dbReference type="NCBI Taxonomy" id="1437425"/>
    <lineage>
        <taxon>Bacteria</taxon>
        <taxon>Pseudomonadati</taxon>
        <taxon>Chlamydiota</taxon>
        <taxon>Chlamydiia</taxon>
        <taxon>Parachlamydiales</taxon>
        <taxon>Candidatus Criblamydiaceae</taxon>
        <taxon>Candidatus Criblamydia</taxon>
    </lineage>
</organism>
<accession>A0A090D3D5</accession>
<sequence>MIEKLKFLLIFFYTLIAAPIFGETALNIPGDERAWNLSGKSELKEEVFLPRGQTLGNWREALLYHHVSKTSIPLIVYVNNFIKELDERLGGLFETRILKEENDFILLEWWLDKDIPDSQHGFIQILKVSNGIDFIRYTTKNIDKIEKIKPFWENILMNFRIKPIAKEINVSMPWDLDGRRWVLDGNDKEKNKFILEGETDSKEYVEIETFAATDFTPRENFDILIKKLEKTSNKPLSYRVLFSNELTGLMEWKGEEKRAPFHEWVYFSKEKPGVSVVIRYRSIEDGNNEKRTRTLEKVLAGSKIEVTYDYTLESKEKFVNEQEILNKRPPWSPFFIREPKDPLFYHK</sequence>
<keyword evidence="2" id="KW-1185">Reference proteome</keyword>
<reference evidence="1" key="2">
    <citation type="submission" date="2014-09" db="EMBL/GenBank/DDBJ databases">
        <title>Criblamydia sequanensis harbors a mega-plasmid encoding arsenite resistance.</title>
        <authorList>
            <person name="Bertelli C."/>
            <person name="Goesmann A."/>
            <person name="Greub G."/>
        </authorList>
    </citation>
    <scope>NUCLEOTIDE SEQUENCE [LARGE SCALE GENOMIC DNA]</scope>
    <source>
        <strain evidence="1">CRIB-18</strain>
    </source>
</reference>
<dbReference type="EMBL" id="CCEJ010000014">
    <property type="protein sequence ID" value="CDR35193.1"/>
    <property type="molecule type" value="Genomic_DNA"/>
</dbReference>
<dbReference type="STRING" id="1437425.CSEC_2387"/>
<dbReference type="AlphaFoldDB" id="A0A090D3D5"/>
<comment type="caution">
    <text evidence="1">The sequence shown here is derived from an EMBL/GenBank/DDBJ whole genome shotgun (WGS) entry which is preliminary data.</text>
</comment>